<dbReference type="GeneID" id="93294003"/>
<dbReference type="STRING" id="28084.Lche_3082"/>
<evidence type="ECO:0000313" key="2">
    <source>
        <dbReference type="EMBL" id="KTC81062.1"/>
    </source>
</evidence>
<accession>A0A0W0SCC5</accession>
<feature type="transmembrane region" description="Helical" evidence="1">
    <location>
        <begin position="12"/>
        <end position="35"/>
    </location>
</feature>
<dbReference type="PATRIC" id="fig|28084.5.peg.3345"/>
<keyword evidence="1" id="KW-0812">Transmembrane</keyword>
<evidence type="ECO:0000313" key="3">
    <source>
        <dbReference type="Proteomes" id="UP000054921"/>
    </source>
</evidence>
<gene>
    <name evidence="2" type="ORF">Lche_3082</name>
</gene>
<name>A0A0W0SCC5_9GAMM</name>
<evidence type="ECO:0008006" key="4">
    <source>
        <dbReference type="Google" id="ProtNLM"/>
    </source>
</evidence>
<dbReference type="RefSeq" id="WP_019350315.1">
    <property type="nucleotide sequence ID" value="NZ_LNXW01000013.1"/>
</dbReference>
<evidence type="ECO:0000256" key="1">
    <source>
        <dbReference type="SAM" id="Phobius"/>
    </source>
</evidence>
<organism evidence="2 3">
    <name type="scientific">Legionella cherrii</name>
    <dbReference type="NCBI Taxonomy" id="28084"/>
    <lineage>
        <taxon>Bacteria</taxon>
        <taxon>Pseudomonadati</taxon>
        <taxon>Pseudomonadota</taxon>
        <taxon>Gammaproteobacteria</taxon>
        <taxon>Legionellales</taxon>
        <taxon>Legionellaceae</taxon>
        <taxon>Legionella</taxon>
    </lineage>
</organism>
<reference evidence="2 3" key="1">
    <citation type="submission" date="2015-11" db="EMBL/GenBank/DDBJ databases">
        <title>Genomic analysis of 38 Legionella species identifies large and diverse effector repertoires.</title>
        <authorList>
            <person name="Burstein D."/>
            <person name="Amaro F."/>
            <person name="Zusman T."/>
            <person name="Lifshitz Z."/>
            <person name="Cohen O."/>
            <person name="Gilbert J.A."/>
            <person name="Pupko T."/>
            <person name="Shuman H.A."/>
            <person name="Segal G."/>
        </authorList>
    </citation>
    <scope>NUCLEOTIDE SEQUENCE [LARGE SCALE GENOMIC DNA]</scope>
    <source>
        <strain evidence="2 3">ORW</strain>
    </source>
</reference>
<dbReference type="OrthoDB" id="9873930at2"/>
<proteinExistence type="predicted"/>
<comment type="caution">
    <text evidence="2">The sequence shown here is derived from an EMBL/GenBank/DDBJ whole genome shotgun (WGS) entry which is preliminary data.</text>
</comment>
<keyword evidence="1" id="KW-0472">Membrane</keyword>
<dbReference type="AlphaFoldDB" id="A0A0W0SCC5"/>
<dbReference type="Proteomes" id="UP000054921">
    <property type="component" value="Unassembled WGS sequence"/>
</dbReference>
<dbReference type="EMBL" id="LNXW01000013">
    <property type="protein sequence ID" value="KTC81062.1"/>
    <property type="molecule type" value="Genomic_DNA"/>
</dbReference>
<protein>
    <recommendedName>
        <fullName evidence="4">Transmembrane protein</fullName>
    </recommendedName>
</protein>
<keyword evidence="1" id="KW-1133">Transmembrane helix</keyword>
<sequence length="179" mass="20843">MLIACNELKPWIPFFSAFIGAIIGFISSFSVAYYLQNKKDIQAHQDFIKQKLEDLYITTISIGTQYNQIYQQALFHINKEDFKPGSIPNTGTKETIDIPPLVRCEMLLNLYLPILREKFKHFINLKEKFGTLFGKVITTNYSHVPKKERQEITKNITDLYFEIDSSLKKIQKEISNITK</sequence>